<comment type="similarity">
    <text evidence="2 6">Belongs to the UPF0677 family.</text>
</comment>
<keyword evidence="4" id="KW-0808">Transferase</keyword>
<accession>A0ABV6MJY7</accession>
<dbReference type="InterPro" id="IPR007213">
    <property type="entry name" value="Ppm1/Ppm2/Tcmp"/>
</dbReference>
<comment type="caution">
    <text evidence="7">The sequence shown here is derived from an EMBL/GenBank/DDBJ whole genome shotgun (WGS) entry which is preliminary data.</text>
</comment>
<protein>
    <recommendedName>
        <fullName evidence="6">S-adenosyl-L-methionine-dependent methyltransferase</fullName>
        <ecNumber evidence="6">2.1.1.-</ecNumber>
    </recommendedName>
</protein>
<evidence type="ECO:0000256" key="5">
    <source>
        <dbReference type="ARBA" id="ARBA00022691"/>
    </source>
</evidence>
<dbReference type="Pfam" id="PF04072">
    <property type="entry name" value="LCM"/>
    <property type="match status" value="1"/>
</dbReference>
<name>A0ABV6MJY7_9PSEU</name>
<dbReference type="GO" id="GO:0032259">
    <property type="term" value="P:methylation"/>
    <property type="evidence" value="ECO:0007669"/>
    <property type="project" value="UniProtKB-KW"/>
</dbReference>
<keyword evidence="5 6" id="KW-0949">S-adenosyl-L-methionine</keyword>
<dbReference type="PANTHER" id="PTHR43619:SF2">
    <property type="entry name" value="S-ADENOSYL-L-METHIONINE-DEPENDENT METHYLTRANSFERASES SUPERFAMILY PROTEIN"/>
    <property type="match status" value="1"/>
</dbReference>
<comment type="function">
    <text evidence="1 6">Exhibits S-adenosyl-L-methionine-dependent methyltransferase activity.</text>
</comment>
<dbReference type="PANTHER" id="PTHR43619">
    <property type="entry name" value="S-ADENOSYL-L-METHIONINE-DEPENDENT METHYLTRANSFERASE YKTD-RELATED"/>
    <property type="match status" value="1"/>
</dbReference>
<dbReference type="Gene3D" id="3.40.50.150">
    <property type="entry name" value="Vaccinia Virus protein VP39"/>
    <property type="match status" value="1"/>
</dbReference>
<sequence>MELDQVAQTGRLTAAMRARESLRPDALFHDPYAERLAGGAGDDLLAEFGDNSTISVRTKWLDDQLTAIGPEQLVIVAAGMDARAWRLDVLRDTDLFELDRPEVLRLKEELIAEPARSRRHPVGVDLAADWPPALLAAGFDPSRPTVWTVEGLTQYLPADAVHRLVDHITKLSAPGSHLLIDVVGQSLLDSAPMKPMLDRFAEMGSAWQFGTDEPEKLLADWTCEVSLFDAVGNSYGRWGYPEVPRGTPGVGHGYLVHAVLSGG</sequence>
<dbReference type="NCBIfam" id="TIGR00027">
    <property type="entry name" value="mthyl_TIGR00027"/>
    <property type="match status" value="1"/>
</dbReference>
<keyword evidence="8" id="KW-1185">Reference proteome</keyword>
<evidence type="ECO:0000313" key="8">
    <source>
        <dbReference type="Proteomes" id="UP001589810"/>
    </source>
</evidence>
<gene>
    <name evidence="7" type="ORF">ACFFH7_03250</name>
</gene>
<dbReference type="InterPro" id="IPR011610">
    <property type="entry name" value="SAM_mthyl_Trfase_ML2640-like"/>
</dbReference>
<dbReference type="RefSeq" id="WP_273939266.1">
    <property type="nucleotide sequence ID" value="NZ_CP097263.1"/>
</dbReference>
<organism evidence="7 8">
    <name type="scientific">Kutzneria chonburiensis</name>
    <dbReference type="NCBI Taxonomy" id="1483604"/>
    <lineage>
        <taxon>Bacteria</taxon>
        <taxon>Bacillati</taxon>
        <taxon>Actinomycetota</taxon>
        <taxon>Actinomycetes</taxon>
        <taxon>Pseudonocardiales</taxon>
        <taxon>Pseudonocardiaceae</taxon>
        <taxon>Kutzneria</taxon>
    </lineage>
</organism>
<reference evidence="7 8" key="1">
    <citation type="submission" date="2024-09" db="EMBL/GenBank/DDBJ databases">
        <authorList>
            <person name="Sun Q."/>
            <person name="Mori K."/>
        </authorList>
    </citation>
    <scope>NUCLEOTIDE SEQUENCE [LARGE SCALE GENOMIC DNA]</scope>
    <source>
        <strain evidence="7 8">TBRC 1432</strain>
    </source>
</reference>
<evidence type="ECO:0000256" key="1">
    <source>
        <dbReference type="ARBA" id="ARBA00003907"/>
    </source>
</evidence>
<evidence type="ECO:0000256" key="2">
    <source>
        <dbReference type="ARBA" id="ARBA00008138"/>
    </source>
</evidence>
<evidence type="ECO:0000256" key="3">
    <source>
        <dbReference type="ARBA" id="ARBA00022603"/>
    </source>
</evidence>
<dbReference type="EMBL" id="JBHLUD010000001">
    <property type="protein sequence ID" value="MFC0540479.1"/>
    <property type="molecule type" value="Genomic_DNA"/>
</dbReference>
<dbReference type="InterPro" id="IPR029063">
    <property type="entry name" value="SAM-dependent_MTases_sf"/>
</dbReference>
<evidence type="ECO:0000313" key="7">
    <source>
        <dbReference type="EMBL" id="MFC0540479.1"/>
    </source>
</evidence>
<keyword evidence="3 6" id="KW-0489">Methyltransferase</keyword>
<evidence type="ECO:0000256" key="6">
    <source>
        <dbReference type="RuleBase" id="RU362030"/>
    </source>
</evidence>
<dbReference type="SUPFAM" id="SSF53335">
    <property type="entry name" value="S-adenosyl-L-methionine-dependent methyltransferases"/>
    <property type="match status" value="1"/>
</dbReference>
<dbReference type="EC" id="2.1.1.-" evidence="6"/>
<dbReference type="Proteomes" id="UP001589810">
    <property type="component" value="Unassembled WGS sequence"/>
</dbReference>
<proteinExistence type="inferred from homology"/>
<dbReference type="GO" id="GO:0008168">
    <property type="term" value="F:methyltransferase activity"/>
    <property type="evidence" value="ECO:0007669"/>
    <property type="project" value="UniProtKB-KW"/>
</dbReference>
<evidence type="ECO:0000256" key="4">
    <source>
        <dbReference type="ARBA" id="ARBA00022679"/>
    </source>
</evidence>